<sequence>MGYYDINNVLSDGEKIPCKFNLSVPGLGYLEGNAGKPVENGTILDLPLWLAEVLAVCSTLENTQDSFIELLEPEFVAPKVMNAIRAAPCSVDLHSICANYYRLCEKWAAMFNDKPLVDAVMAMFKERAMEIDNYASNATKHVSAPFLLSLDEFEKDLYRVTYESKKLMRQWNSE</sequence>
<dbReference type="SUPFAM" id="SSF160059">
    <property type="entry name" value="PriA/YqbF domain"/>
    <property type="match status" value="1"/>
</dbReference>
<dbReference type="OrthoDB" id="10251744at2759"/>
<dbReference type="InterPro" id="IPR055221">
    <property type="entry name" value="PSF3_N"/>
</dbReference>
<evidence type="ECO:0000256" key="7">
    <source>
        <dbReference type="RuleBase" id="RU367161"/>
    </source>
</evidence>
<gene>
    <name evidence="10" type="ORF">METBISCDRAFT_28754</name>
</gene>
<proteinExistence type="inferred from homology"/>
<evidence type="ECO:0000256" key="1">
    <source>
        <dbReference type="ARBA" id="ARBA00004123"/>
    </source>
</evidence>
<dbReference type="CDD" id="cd11713">
    <property type="entry name" value="GINS_A_psf3"/>
    <property type="match status" value="1"/>
</dbReference>
<dbReference type="GO" id="GO:1902975">
    <property type="term" value="P:mitotic DNA replication initiation"/>
    <property type="evidence" value="ECO:0007669"/>
    <property type="project" value="TreeGrafter"/>
</dbReference>
<feature type="domain" description="DNA replication complex GINS protein PSF3 N-terminal" evidence="9">
    <location>
        <begin position="4"/>
        <end position="56"/>
    </location>
</feature>
<dbReference type="EMBL" id="ML004573">
    <property type="protein sequence ID" value="RKP28814.1"/>
    <property type="molecule type" value="Genomic_DNA"/>
</dbReference>
<evidence type="ECO:0000259" key="9">
    <source>
        <dbReference type="Pfam" id="PF22466"/>
    </source>
</evidence>
<feature type="domain" description="GINS subunit" evidence="8">
    <location>
        <begin position="77"/>
        <end position="171"/>
    </location>
</feature>
<organism evidence="10 11">
    <name type="scientific">Metschnikowia bicuspidata</name>
    <dbReference type="NCBI Taxonomy" id="27322"/>
    <lineage>
        <taxon>Eukaryota</taxon>
        <taxon>Fungi</taxon>
        <taxon>Dikarya</taxon>
        <taxon>Ascomycota</taxon>
        <taxon>Saccharomycotina</taxon>
        <taxon>Pichiomycetes</taxon>
        <taxon>Metschnikowiaceae</taxon>
        <taxon>Metschnikowia</taxon>
    </lineage>
</organism>
<comment type="subcellular location">
    <subcellularLocation>
        <location evidence="1 7">Nucleus</location>
    </subcellularLocation>
</comment>
<evidence type="ECO:0000256" key="6">
    <source>
        <dbReference type="ARBA" id="ARBA00023242"/>
    </source>
</evidence>
<dbReference type="PANTHER" id="PTHR22768">
    <property type="entry name" value="DNA REPLICATION COMPLEX GINS PROTEIN PSF3"/>
    <property type="match status" value="1"/>
</dbReference>
<keyword evidence="5 7" id="KW-0235">DNA replication</keyword>
<dbReference type="Gene3D" id="1.20.58.2050">
    <property type="match status" value="1"/>
</dbReference>
<dbReference type="GO" id="GO:0000811">
    <property type="term" value="C:GINS complex"/>
    <property type="evidence" value="ECO:0007669"/>
    <property type="project" value="UniProtKB-UniRule"/>
</dbReference>
<dbReference type="SUPFAM" id="SSF158573">
    <property type="entry name" value="GINS helical bundle-like"/>
    <property type="match status" value="1"/>
</dbReference>
<keyword evidence="11" id="KW-1185">Reference proteome</keyword>
<dbReference type="Pfam" id="PF05916">
    <property type="entry name" value="Sld5"/>
    <property type="match status" value="1"/>
</dbReference>
<dbReference type="Pfam" id="PF22466">
    <property type="entry name" value="PSF3_N"/>
    <property type="match status" value="1"/>
</dbReference>
<comment type="similarity">
    <text evidence="2 7">Belongs to the GINS3/PSF3 family.</text>
</comment>
<name>A0A4P9Z7Y8_9ASCO</name>
<evidence type="ECO:0000256" key="3">
    <source>
        <dbReference type="ARBA" id="ARBA00011352"/>
    </source>
</evidence>
<reference evidence="11" key="1">
    <citation type="journal article" date="2018" name="Nat. Microbiol.">
        <title>Leveraging single-cell genomics to expand the fungal tree of life.</title>
        <authorList>
            <person name="Ahrendt S.R."/>
            <person name="Quandt C.A."/>
            <person name="Ciobanu D."/>
            <person name="Clum A."/>
            <person name="Salamov A."/>
            <person name="Andreopoulos B."/>
            <person name="Cheng J.F."/>
            <person name="Woyke T."/>
            <person name="Pelin A."/>
            <person name="Henrissat B."/>
            <person name="Reynolds N.K."/>
            <person name="Benny G.L."/>
            <person name="Smith M.E."/>
            <person name="James T.Y."/>
            <person name="Grigoriev I.V."/>
        </authorList>
    </citation>
    <scope>NUCLEOTIDE SEQUENCE [LARGE SCALE GENOMIC DNA]</scope>
    <source>
        <strain evidence="11">Baker2002</strain>
    </source>
</reference>
<evidence type="ECO:0000313" key="11">
    <source>
        <dbReference type="Proteomes" id="UP000268321"/>
    </source>
</evidence>
<dbReference type="InterPro" id="IPR036224">
    <property type="entry name" value="GINS_bundle-like_dom_sf"/>
</dbReference>
<dbReference type="InterPro" id="IPR021151">
    <property type="entry name" value="GINS_A"/>
</dbReference>
<dbReference type="AlphaFoldDB" id="A0A4P9Z7Y8"/>
<accession>A0A4P9Z7Y8</accession>
<keyword evidence="6 7" id="KW-0539">Nucleus</keyword>
<evidence type="ECO:0000259" key="8">
    <source>
        <dbReference type="Pfam" id="PF05916"/>
    </source>
</evidence>
<dbReference type="InterPro" id="IPR010492">
    <property type="entry name" value="GINS_Psf3"/>
</dbReference>
<dbReference type="InterPro" id="IPR038437">
    <property type="entry name" value="GINS_Psf3_sf"/>
</dbReference>
<evidence type="ECO:0000256" key="4">
    <source>
        <dbReference type="ARBA" id="ARBA00015140"/>
    </source>
</evidence>
<evidence type="ECO:0000256" key="2">
    <source>
        <dbReference type="ARBA" id="ARBA00006343"/>
    </source>
</evidence>
<protein>
    <recommendedName>
        <fullName evidence="4 7">DNA replication complex GINS protein PSF3</fullName>
    </recommendedName>
</protein>
<dbReference type="CDD" id="cd21693">
    <property type="entry name" value="GINS_B_Psf3"/>
    <property type="match status" value="1"/>
</dbReference>
<evidence type="ECO:0000313" key="10">
    <source>
        <dbReference type="EMBL" id="RKP28814.1"/>
    </source>
</evidence>
<comment type="function">
    <text evidence="7">The GINS complex plays an essential role in the initiation of DNA replication.</text>
</comment>
<dbReference type="Proteomes" id="UP000268321">
    <property type="component" value="Unassembled WGS sequence"/>
</dbReference>
<comment type="subunit">
    <text evidence="3">Component of the GINS complex which is a heterotetramer of SLD5, PSF1, PSF2 and PSF3.</text>
</comment>
<evidence type="ECO:0000256" key="5">
    <source>
        <dbReference type="ARBA" id="ARBA00022705"/>
    </source>
</evidence>
<dbReference type="PANTHER" id="PTHR22768:SF0">
    <property type="entry name" value="DNA REPLICATION COMPLEX GINS PROTEIN PSF3"/>
    <property type="match status" value="1"/>
</dbReference>